<feature type="transmembrane region" description="Helical" evidence="2">
    <location>
        <begin position="177"/>
        <end position="200"/>
    </location>
</feature>
<feature type="compositionally biased region" description="Low complexity" evidence="1">
    <location>
        <begin position="292"/>
        <end position="303"/>
    </location>
</feature>
<organism evidence="4 5">
    <name type="scientific">Aspergillus avenaceus</name>
    <dbReference type="NCBI Taxonomy" id="36643"/>
    <lineage>
        <taxon>Eukaryota</taxon>
        <taxon>Fungi</taxon>
        <taxon>Dikarya</taxon>
        <taxon>Ascomycota</taxon>
        <taxon>Pezizomycotina</taxon>
        <taxon>Eurotiomycetes</taxon>
        <taxon>Eurotiomycetidae</taxon>
        <taxon>Eurotiales</taxon>
        <taxon>Aspergillaceae</taxon>
        <taxon>Aspergillus</taxon>
        <taxon>Aspergillus subgen. Circumdati</taxon>
    </lineage>
</organism>
<keyword evidence="2" id="KW-0472">Membrane</keyword>
<dbReference type="AlphaFoldDB" id="A0A5N6U7A6"/>
<proteinExistence type="predicted"/>
<evidence type="ECO:0000256" key="1">
    <source>
        <dbReference type="SAM" id="MobiDB-lite"/>
    </source>
</evidence>
<feature type="domain" description="Rhodopsin" evidence="3">
    <location>
        <begin position="42"/>
        <end position="275"/>
    </location>
</feature>
<feature type="compositionally biased region" description="Polar residues" evidence="1">
    <location>
        <begin position="342"/>
        <end position="353"/>
    </location>
</feature>
<dbReference type="EMBL" id="ML742028">
    <property type="protein sequence ID" value="KAE8154533.1"/>
    <property type="molecule type" value="Genomic_DNA"/>
</dbReference>
<dbReference type="Pfam" id="PF20684">
    <property type="entry name" value="Fung_rhodopsin"/>
    <property type="match status" value="1"/>
</dbReference>
<gene>
    <name evidence="4" type="ORF">BDV25DRAFT_126422</name>
</gene>
<protein>
    <recommendedName>
        <fullName evidence="3">Rhodopsin domain-containing protein</fullName>
    </recommendedName>
</protein>
<dbReference type="Proteomes" id="UP000325780">
    <property type="component" value="Unassembled WGS sequence"/>
</dbReference>
<dbReference type="OrthoDB" id="3918601at2759"/>
<dbReference type="PANTHER" id="PTHR39614">
    <property type="entry name" value="INTEGRAL MEMBRANE PROTEIN"/>
    <property type="match status" value="1"/>
</dbReference>
<feature type="transmembrane region" description="Helical" evidence="2">
    <location>
        <begin position="253"/>
        <end position="271"/>
    </location>
</feature>
<dbReference type="InterPro" id="IPR049326">
    <property type="entry name" value="Rhodopsin_dom_fungi"/>
</dbReference>
<accession>A0A5N6U7A6</accession>
<keyword evidence="2" id="KW-1133">Transmembrane helix</keyword>
<dbReference type="PANTHER" id="PTHR39614:SF2">
    <property type="entry name" value="INTEGRAL MEMBRANE PROTEIN"/>
    <property type="match status" value="1"/>
</dbReference>
<feature type="transmembrane region" description="Helical" evidence="2">
    <location>
        <begin position="212"/>
        <end position="233"/>
    </location>
</feature>
<keyword evidence="5" id="KW-1185">Reference proteome</keyword>
<keyword evidence="2" id="KW-0812">Transmembrane</keyword>
<feature type="region of interest" description="Disordered" evidence="1">
    <location>
        <begin position="286"/>
        <end position="311"/>
    </location>
</feature>
<evidence type="ECO:0000313" key="5">
    <source>
        <dbReference type="Proteomes" id="UP000325780"/>
    </source>
</evidence>
<feature type="region of interest" description="Disordered" evidence="1">
    <location>
        <begin position="324"/>
        <end position="369"/>
    </location>
</feature>
<evidence type="ECO:0000313" key="4">
    <source>
        <dbReference type="EMBL" id="KAE8154533.1"/>
    </source>
</evidence>
<evidence type="ECO:0000259" key="3">
    <source>
        <dbReference type="Pfam" id="PF20684"/>
    </source>
</evidence>
<reference evidence="4 5" key="1">
    <citation type="submission" date="2019-04" db="EMBL/GenBank/DDBJ databases">
        <title>Friends and foes A comparative genomics study of 23 Aspergillus species from section Flavi.</title>
        <authorList>
            <consortium name="DOE Joint Genome Institute"/>
            <person name="Kjaerbolling I."/>
            <person name="Vesth T."/>
            <person name="Frisvad J.C."/>
            <person name="Nybo J.L."/>
            <person name="Theobald S."/>
            <person name="Kildgaard S."/>
            <person name="Isbrandt T."/>
            <person name="Kuo A."/>
            <person name="Sato A."/>
            <person name="Lyhne E.K."/>
            <person name="Kogle M.E."/>
            <person name="Wiebenga A."/>
            <person name="Kun R.S."/>
            <person name="Lubbers R.J."/>
            <person name="Makela M.R."/>
            <person name="Barry K."/>
            <person name="Chovatia M."/>
            <person name="Clum A."/>
            <person name="Daum C."/>
            <person name="Haridas S."/>
            <person name="He G."/>
            <person name="LaButti K."/>
            <person name="Lipzen A."/>
            <person name="Mondo S."/>
            <person name="Riley R."/>
            <person name="Salamov A."/>
            <person name="Simmons B.A."/>
            <person name="Magnuson J.K."/>
            <person name="Henrissat B."/>
            <person name="Mortensen U.H."/>
            <person name="Larsen T.O."/>
            <person name="Devries R.P."/>
            <person name="Grigoriev I.V."/>
            <person name="Machida M."/>
            <person name="Baker S.E."/>
            <person name="Andersen M.R."/>
        </authorList>
    </citation>
    <scope>NUCLEOTIDE SEQUENCE [LARGE SCALE GENOMIC DNA]</scope>
    <source>
        <strain evidence="4 5">IBT 18842</strain>
    </source>
</reference>
<sequence>MAIKVPPGQSPPFETVDSEHHAGIIIIVSAICLVLSLVCLLIRVYVRLLLSPPFGIDDVILLGATISAVVESVIIFHTASIGFGTAIHLLGENVIQRIQRAIITSDVLYLVTLYLSRCCIIAIYSRLTPRRRHKNTLWGILAVDTAGFIASILLVTVNCATTKSWVTPAEHCPSLFGRWQFITAIGIVTEVTLFLFSVLLVYGLQMAIRPKLVIMVAFAARLPLIIFEALRLADFHSFTTSHNPSFDAINHYVWNQVTINYALISCTAFCLRPFMNAVTTSYGTAGDSNLESTSRSRSYPYTSDRNRSGQGSYALQSLHNRSHIAPEPNLFRPNVGSGEAHVTSTQPGSSTGGHSDREDRNSLNSEGSTKMIIKKDVEYEVHSSPVILH</sequence>
<feature type="transmembrane region" description="Helical" evidence="2">
    <location>
        <begin position="137"/>
        <end position="157"/>
    </location>
</feature>
<feature type="transmembrane region" description="Helical" evidence="2">
    <location>
        <begin position="58"/>
        <end position="87"/>
    </location>
</feature>
<name>A0A5N6U7A6_ASPAV</name>
<feature type="transmembrane region" description="Helical" evidence="2">
    <location>
        <begin position="20"/>
        <end position="46"/>
    </location>
</feature>
<evidence type="ECO:0000256" key="2">
    <source>
        <dbReference type="SAM" id="Phobius"/>
    </source>
</evidence>
<feature type="transmembrane region" description="Helical" evidence="2">
    <location>
        <begin position="107"/>
        <end position="125"/>
    </location>
</feature>